<evidence type="ECO:0000313" key="2">
    <source>
        <dbReference type="Proteomes" id="UP001523234"/>
    </source>
</evidence>
<reference evidence="1 2" key="1">
    <citation type="submission" date="2022-06" db="EMBL/GenBank/DDBJ databases">
        <title>Fructobacillus taiwanensis sp. nov., isolated from the honeybee.</title>
        <authorList>
            <person name="Chen Y.-S."/>
            <person name="Wang L.-T."/>
            <person name="Lee Y.-S."/>
            <person name="Chang Y.-C."/>
            <person name="Wu H.-C."/>
            <person name="Liao C.-Y."/>
            <person name="Chen W.-H."/>
            <person name="Deng J.-N."/>
            <person name="Wang Y.-H."/>
        </authorList>
    </citation>
    <scope>NUCLEOTIDE SEQUENCE [LARGE SCALE GENOMIC DNA]</scope>
    <source>
        <strain evidence="1 2">W13</strain>
    </source>
</reference>
<keyword evidence="2" id="KW-1185">Reference proteome</keyword>
<dbReference type="InterPro" id="IPR010022">
    <property type="entry name" value="XkdX"/>
</dbReference>
<sequence length="44" mass="5246">MFDALKDWFKAGYFTEKDVAMFVPSEIREGQYFEITGKEYTKEV</sequence>
<proteinExistence type="predicted"/>
<organism evidence="1 2">
    <name type="scientific">Fructobacillus apis</name>
    <dbReference type="NCBI Taxonomy" id="2935017"/>
    <lineage>
        <taxon>Bacteria</taxon>
        <taxon>Bacillati</taxon>
        <taxon>Bacillota</taxon>
        <taxon>Bacilli</taxon>
        <taxon>Lactobacillales</taxon>
        <taxon>Lactobacillaceae</taxon>
        <taxon>Fructobacillus</taxon>
    </lineage>
</organism>
<protein>
    <submittedName>
        <fullName evidence="1">XkdX family protein</fullName>
    </submittedName>
</protein>
<dbReference type="EMBL" id="JAMWYK010000002">
    <property type="protein sequence ID" value="MCO0831905.1"/>
    <property type="molecule type" value="Genomic_DNA"/>
</dbReference>
<comment type="caution">
    <text evidence="1">The sequence shown here is derived from an EMBL/GenBank/DDBJ whole genome shotgun (WGS) entry which is preliminary data.</text>
</comment>
<dbReference type="Pfam" id="PF09693">
    <property type="entry name" value="Phage_XkdX"/>
    <property type="match status" value="1"/>
</dbReference>
<dbReference type="Proteomes" id="UP001523234">
    <property type="component" value="Unassembled WGS sequence"/>
</dbReference>
<evidence type="ECO:0000313" key="1">
    <source>
        <dbReference type="EMBL" id="MCO0831905.1"/>
    </source>
</evidence>
<gene>
    <name evidence="1" type="ORF">NFX39_02190</name>
</gene>
<accession>A0ABT0ZPI0</accession>
<name>A0ABT0ZPI0_9LACO</name>
<dbReference type="RefSeq" id="WP_252442620.1">
    <property type="nucleotide sequence ID" value="NZ_JAMWYK010000002.1"/>
</dbReference>